<organism evidence="2 3">
    <name type="scientific">Kribbella jejuensis</name>
    <dbReference type="NCBI Taxonomy" id="236068"/>
    <lineage>
        <taxon>Bacteria</taxon>
        <taxon>Bacillati</taxon>
        <taxon>Actinomycetota</taxon>
        <taxon>Actinomycetes</taxon>
        <taxon>Propionibacteriales</taxon>
        <taxon>Kribbellaceae</taxon>
        <taxon>Kribbella</taxon>
    </lineage>
</organism>
<reference evidence="2 3" key="1">
    <citation type="submission" date="2019-06" db="EMBL/GenBank/DDBJ databases">
        <title>Sequencing the genomes of 1000 actinobacteria strains.</title>
        <authorList>
            <person name="Klenk H.-P."/>
        </authorList>
    </citation>
    <scope>NUCLEOTIDE SEQUENCE [LARGE SCALE GENOMIC DNA]</scope>
    <source>
        <strain evidence="2 3">DSM 17305</strain>
    </source>
</reference>
<sequence>MATTRKATQGQPTNGRPKTARTARNGSSQAPRRTKPQQSLRSIAIAAARELSQLIGQPPEGIVAVEKRDESWFVQVEVVESHRIPSTTDILAVYEVEVDADGAVTGYWRKDRYVRGRIQE</sequence>
<dbReference type="Proteomes" id="UP000316298">
    <property type="component" value="Unassembled WGS sequence"/>
</dbReference>
<name>A0A542E7I5_9ACTN</name>
<dbReference type="AlphaFoldDB" id="A0A542E7I5"/>
<dbReference type="PIRSF" id="PIRSF028743">
    <property type="entry name" value="GvpO_protein"/>
    <property type="match status" value="1"/>
</dbReference>
<feature type="region of interest" description="Disordered" evidence="1">
    <location>
        <begin position="1"/>
        <end position="39"/>
    </location>
</feature>
<evidence type="ECO:0000256" key="1">
    <source>
        <dbReference type="SAM" id="MobiDB-lite"/>
    </source>
</evidence>
<gene>
    <name evidence="2" type="ORF">FB475_4209</name>
</gene>
<evidence type="ECO:0000313" key="3">
    <source>
        <dbReference type="Proteomes" id="UP000316298"/>
    </source>
</evidence>
<proteinExistence type="predicted"/>
<dbReference type="InterPro" id="IPR008634">
    <property type="entry name" value="Gas-vesicle_GvpO"/>
</dbReference>
<comment type="caution">
    <text evidence="2">The sequence shown here is derived from an EMBL/GenBank/DDBJ whole genome shotgun (WGS) entry which is preliminary data.</text>
</comment>
<dbReference type="GO" id="GO:0031412">
    <property type="term" value="P:gas vesicle organization"/>
    <property type="evidence" value="ECO:0007669"/>
    <property type="project" value="InterPro"/>
</dbReference>
<dbReference type="OrthoDB" id="163447at2"/>
<evidence type="ECO:0000313" key="2">
    <source>
        <dbReference type="EMBL" id="TQJ11298.1"/>
    </source>
</evidence>
<dbReference type="RefSeq" id="WP_141858261.1">
    <property type="nucleotide sequence ID" value="NZ_BAAAKA010000025.1"/>
</dbReference>
<keyword evidence="3" id="KW-1185">Reference proteome</keyword>
<dbReference type="Pfam" id="PF05800">
    <property type="entry name" value="GvpO"/>
    <property type="match status" value="1"/>
</dbReference>
<dbReference type="EMBL" id="VFMM01000002">
    <property type="protein sequence ID" value="TQJ11298.1"/>
    <property type="molecule type" value="Genomic_DNA"/>
</dbReference>
<accession>A0A542E7I5</accession>
<protein>
    <submittedName>
        <fullName evidence="2">Gas vesicle protein GvpO</fullName>
    </submittedName>
</protein>